<reference evidence="2" key="1">
    <citation type="submission" date="2019-12" db="EMBL/GenBank/DDBJ databases">
        <title>Genome sequencing and annotation of Brassica cretica.</title>
        <authorList>
            <person name="Studholme D.J."/>
            <person name="Sarris P."/>
        </authorList>
    </citation>
    <scope>NUCLEOTIDE SEQUENCE</scope>
    <source>
        <strain evidence="2">PFS-109/04</strain>
        <tissue evidence="2">Leaf</tissue>
    </source>
</reference>
<evidence type="ECO:0000256" key="1">
    <source>
        <dbReference type="SAM" id="MobiDB-lite"/>
    </source>
</evidence>
<accession>A0A8S9RE84</accession>
<evidence type="ECO:0000313" key="3">
    <source>
        <dbReference type="Proteomes" id="UP000712600"/>
    </source>
</evidence>
<organism evidence="2 3">
    <name type="scientific">Brassica cretica</name>
    <name type="common">Mustard</name>
    <dbReference type="NCBI Taxonomy" id="69181"/>
    <lineage>
        <taxon>Eukaryota</taxon>
        <taxon>Viridiplantae</taxon>
        <taxon>Streptophyta</taxon>
        <taxon>Embryophyta</taxon>
        <taxon>Tracheophyta</taxon>
        <taxon>Spermatophyta</taxon>
        <taxon>Magnoliopsida</taxon>
        <taxon>eudicotyledons</taxon>
        <taxon>Gunneridae</taxon>
        <taxon>Pentapetalae</taxon>
        <taxon>rosids</taxon>
        <taxon>malvids</taxon>
        <taxon>Brassicales</taxon>
        <taxon>Brassicaceae</taxon>
        <taxon>Brassiceae</taxon>
        <taxon>Brassica</taxon>
    </lineage>
</organism>
<proteinExistence type="predicted"/>
<gene>
    <name evidence="2" type="ORF">F2Q69_00060314</name>
</gene>
<dbReference type="Proteomes" id="UP000712600">
    <property type="component" value="Unassembled WGS sequence"/>
</dbReference>
<feature type="compositionally biased region" description="Polar residues" evidence="1">
    <location>
        <begin position="99"/>
        <end position="118"/>
    </location>
</feature>
<evidence type="ECO:0000313" key="2">
    <source>
        <dbReference type="EMBL" id="KAF3570932.1"/>
    </source>
</evidence>
<comment type="caution">
    <text evidence="2">The sequence shown here is derived from an EMBL/GenBank/DDBJ whole genome shotgun (WGS) entry which is preliminary data.</text>
</comment>
<name>A0A8S9RE84_BRACR</name>
<dbReference type="AlphaFoldDB" id="A0A8S9RE84"/>
<feature type="region of interest" description="Disordered" evidence="1">
    <location>
        <begin position="97"/>
        <end position="118"/>
    </location>
</feature>
<sequence>MGDKGDIDRGDGLLLVSISPRGFQRRRLGETVSISPRGYRQRRWSLTVSISPRGYRQRRWGLDGFDFAERIYTENMHGGGFDFDGLQLWRLNRRRARNKNTSFPSSNRTPTHFLSPTP</sequence>
<protein>
    <submittedName>
        <fullName evidence="2">Uncharacterized protein</fullName>
    </submittedName>
</protein>
<dbReference type="EMBL" id="QGKX02000095">
    <property type="protein sequence ID" value="KAF3570932.1"/>
    <property type="molecule type" value="Genomic_DNA"/>
</dbReference>